<dbReference type="AlphaFoldDB" id="K7MEB4"/>
<dbReference type="Gramene" id="KRH06033">
    <property type="protein sequence ID" value="KRH06033"/>
    <property type="gene ID" value="GLYMA_16G000900"/>
</dbReference>
<evidence type="ECO:0000256" key="1">
    <source>
        <dbReference type="SAM" id="SignalP"/>
    </source>
</evidence>
<evidence type="ECO:0000313" key="3">
    <source>
        <dbReference type="EnsemblPlants" id="KRH06033"/>
    </source>
</evidence>
<accession>K7MEB4</accession>
<gene>
    <name evidence="2" type="ORF">GLYMA_16G000900</name>
</gene>
<keyword evidence="1" id="KW-0732">Signal</keyword>
<evidence type="ECO:0008006" key="5">
    <source>
        <dbReference type="Google" id="ProtNLM"/>
    </source>
</evidence>
<dbReference type="EMBL" id="CM000849">
    <property type="protein sequence ID" value="KRH06033.1"/>
    <property type="molecule type" value="Genomic_DNA"/>
</dbReference>
<reference evidence="2 3" key="1">
    <citation type="journal article" date="2010" name="Nature">
        <title>Genome sequence of the palaeopolyploid soybean.</title>
        <authorList>
            <person name="Schmutz J."/>
            <person name="Cannon S.B."/>
            <person name="Schlueter J."/>
            <person name="Ma J."/>
            <person name="Mitros T."/>
            <person name="Nelson W."/>
            <person name="Hyten D.L."/>
            <person name="Song Q."/>
            <person name="Thelen J.J."/>
            <person name="Cheng J."/>
            <person name="Xu D."/>
            <person name="Hellsten U."/>
            <person name="May G.D."/>
            <person name="Yu Y."/>
            <person name="Sakurai T."/>
            <person name="Umezawa T."/>
            <person name="Bhattacharyya M.K."/>
            <person name="Sandhu D."/>
            <person name="Valliyodan B."/>
            <person name="Lindquist E."/>
            <person name="Peto M."/>
            <person name="Grant D."/>
            <person name="Shu S."/>
            <person name="Goodstein D."/>
            <person name="Barry K."/>
            <person name="Futrell-Griggs M."/>
            <person name="Abernathy B."/>
            <person name="Du J."/>
            <person name="Tian Z."/>
            <person name="Zhu L."/>
            <person name="Gill N."/>
            <person name="Joshi T."/>
            <person name="Libault M."/>
            <person name="Sethuraman A."/>
            <person name="Zhang X.-C."/>
            <person name="Shinozaki K."/>
            <person name="Nguyen H.T."/>
            <person name="Wing R.A."/>
            <person name="Cregan P."/>
            <person name="Specht J."/>
            <person name="Grimwood J."/>
            <person name="Rokhsar D."/>
            <person name="Stacey G."/>
            <person name="Shoemaker R.C."/>
            <person name="Jackson S.A."/>
        </authorList>
    </citation>
    <scope>NUCLEOTIDE SEQUENCE [LARGE SCALE GENOMIC DNA]</scope>
    <source>
        <strain evidence="3">cv. Williams 82</strain>
        <tissue evidence="2">Callus</tissue>
    </source>
</reference>
<reference evidence="3" key="2">
    <citation type="submission" date="2018-02" db="UniProtKB">
        <authorList>
            <consortium name="EnsemblPlants"/>
        </authorList>
    </citation>
    <scope>IDENTIFICATION</scope>
    <source>
        <strain evidence="3">Williams 82</strain>
    </source>
</reference>
<protein>
    <recommendedName>
        <fullName evidence="5">Secreted protein</fullName>
    </recommendedName>
</protein>
<reference evidence="2" key="3">
    <citation type="submission" date="2018-07" db="EMBL/GenBank/DDBJ databases">
        <title>WGS assembly of Glycine max.</title>
        <authorList>
            <person name="Schmutz J."/>
            <person name="Cannon S."/>
            <person name="Schlueter J."/>
            <person name="Ma J."/>
            <person name="Mitros T."/>
            <person name="Nelson W."/>
            <person name="Hyten D."/>
            <person name="Song Q."/>
            <person name="Thelen J."/>
            <person name="Cheng J."/>
            <person name="Xu D."/>
            <person name="Hellsten U."/>
            <person name="May G."/>
            <person name="Yu Y."/>
            <person name="Sakurai T."/>
            <person name="Umezawa T."/>
            <person name="Bhattacharyya M."/>
            <person name="Sandhu D."/>
            <person name="Valliyodan B."/>
            <person name="Lindquist E."/>
            <person name="Peto M."/>
            <person name="Grant D."/>
            <person name="Shu S."/>
            <person name="Goodstein D."/>
            <person name="Barry K."/>
            <person name="Futrell-Griggs M."/>
            <person name="Abernathy B."/>
            <person name="Du J."/>
            <person name="Tian Z."/>
            <person name="Zhu L."/>
            <person name="Gill N."/>
            <person name="Joshi T."/>
            <person name="Libault M."/>
            <person name="Sethuraman A."/>
            <person name="Zhang X."/>
            <person name="Shinozaki K."/>
            <person name="Nguyen H."/>
            <person name="Wing R."/>
            <person name="Cregan P."/>
            <person name="Specht J."/>
            <person name="Grimwood J."/>
            <person name="Rokhsar D."/>
            <person name="Stacey G."/>
            <person name="Shoemaker R."/>
            <person name="Jackson S."/>
        </authorList>
    </citation>
    <scope>NUCLEOTIDE SEQUENCE</scope>
    <source>
        <tissue evidence="2">Callus</tissue>
    </source>
</reference>
<keyword evidence="4" id="KW-1185">Reference proteome</keyword>
<organism evidence="3">
    <name type="scientific">Glycine max</name>
    <name type="common">Soybean</name>
    <name type="synonym">Glycine hispida</name>
    <dbReference type="NCBI Taxonomy" id="3847"/>
    <lineage>
        <taxon>Eukaryota</taxon>
        <taxon>Viridiplantae</taxon>
        <taxon>Streptophyta</taxon>
        <taxon>Embryophyta</taxon>
        <taxon>Tracheophyta</taxon>
        <taxon>Spermatophyta</taxon>
        <taxon>Magnoliopsida</taxon>
        <taxon>eudicotyledons</taxon>
        <taxon>Gunneridae</taxon>
        <taxon>Pentapetalae</taxon>
        <taxon>rosids</taxon>
        <taxon>fabids</taxon>
        <taxon>Fabales</taxon>
        <taxon>Fabaceae</taxon>
        <taxon>Papilionoideae</taxon>
        <taxon>50 kb inversion clade</taxon>
        <taxon>NPAAA clade</taxon>
        <taxon>indigoferoid/millettioid clade</taxon>
        <taxon>Phaseoleae</taxon>
        <taxon>Glycine</taxon>
        <taxon>Glycine subgen. Soja</taxon>
    </lineage>
</organism>
<evidence type="ECO:0000313" key="2">
    <source>
        <dbReference type="EMBL" id="KRH06033.1"/>
    </source>
</evidence>
<sequence>MEPFIFFPRFFLSSFFFFFLRTKYHACVYCHALFSDLRHLCWCVYCIQIRASATKLCATQPDLPKKSKPDPLHSQI</sequence>
<feature type="signal peptide" evidence="1">
    <location>
        <begin position="1"/>
        <end position="26"/>
    </location>
</feature>
<name>K7MEB4_SOYBN</name>
<dbReference type="InParanoid" id="K7MEB4"/>
<feature type="chain" id="PRO_5014581739" description="Secreted protein" evidence="1">
    <location>
        <begin position="27"/>
        <end position="76"/>
    </location>
</feature>
<dbReference type="PaxDb" id="3847-GLYMA16G00270.1"/>
<dbReference type="Proteomes" id="UP000008827">
    <property type="component" value="Chromosome 16"/>
</dbReference>
<dbReference type="HOGENOM" id="CLU_2659408_0_0_1"/>
<dbReference type="EnsemblPlants" id="KRH06033">
    <property type="protein sequence ID" value="KRH06033"/>
    <property type="gene ID" value="GLYMA_16G000900"/>
</dbReference>
<proteinExistence type="predicted"/>
<evidence type="ECO:0000313" key="4">
    <source>
        <dbReference type="Proteomes" id="UP000008827"/>
    </source>
</evidence>